<keyword evidence="3" id="KW-1185">Reference proteome</keyword>
<evidence type="ECO:0000313" key="2">
    <source>
        <dbReference type="EMBL" id="SDS89960.1"/>
    </source>
</evidence>
<dbReference type="STRING" id="1249933.SAMN04489797_2703"/>
<dbReference type="AlphaFoldDB" id="A0A1H1VZU0"/>
<evidence type="ECO:0000259" key="1">
    <source>
        <dbReference type="PROSITE" id="PS50943"/>
    </source>
</evidence>
<dbReference type="EMBL" id="LT629774">
    <property type="protein sequence ID" value="SDS89960.1"/>
    <property type="molecule type" value="Genomic_DNA"/>
</dbReference>
<evidence type="ECO:0000313" key="3">
    <source>
        <dbReference type="Proteomes" id="UP000198963"/>
    </source>
</evidence>
<dbReference type="Pfam" id="PF13560">
    <property type="entry name" value="HTH_31"/>
    <property type="match status" value="1"/>
</dbReference>
<dbReference type="InterPro" id="IPR010982">
    <property type="entry name" value="Lambda_DNA-bd_dom_sf"/>
</dbReference>
<dbReference type="GO" id="GO:0003677">
    <property type="term" value="F:DNA binding"/>
    <property type="evidence" value="ECO:0007669"/>
    <property type="project" value="InterPro"/>
</dbReference>
<dbReference type="REBASE" id="163062">
    <property type="entry name" value="C.Wsp55ORF2704P"/>
</dbReference>
<gene>
    <name evidence="2" type="ORF">SAMN04489797_2703</name>
</gene>
<dbReference type="PROSITE" id="PS50943">
    <property type="entry name" value="HTH_CROC1"/>
    <property type="match status" value="1"/>
</dbReference>
<dbReference type="InterPro" id="IPR001387">
    <property type="entry name" value="Cro/C1-type_HTH"/>
</dbReference>
<proteinExistence type="predicted"/>
<name>A0A1H1VZU0_9FLAO</name>
<dbReference type="RefSeq" id="WP_092447823.1">
    <property type="nucleotide sequence ID" value="NZ_LT629774.1"/>
</dbReference>
<sequence length="101" mass="11819">MAFGNYIRKLREEKQLLLREVASQMSIDTALLSKIERGTRIARKEQVEDLAKALNKSKNELLNFWMADKIVNMLKDESNITEILKKVEEEIKNLTNKKQQL</sequence>
<dbReference type="CDD" id="cd00093">
    <property type="entry name" value="HTH_XRE"/>
    <property type="match status" value="1"/>
</dbReference>
<dbReference type="Gene3D" id="1.10.260.40">
    <property type="entry name" value="lambda repressor-like DNA-binding domains"/>
    <property type="match status" value="1"/>
</dbReference>
<dbReference type="Proteomes" id="UP000198963">
    <property type="component" value="Chromosome I"/>
</dbReference>
<organism evidence="2 3">
    <name type="scientific">Winogradskyella sediminis</name>
    <dbReference type="NCBI Taxonomy" id="1382466"/>
    <lineage>
        <taxon>Bacteria</taxon>
        <taxon>Pseudomonadati</taxon>
        <taxon>Bacteroidota</taxon>
        <taxon>Flavobacteriia</taxon>
        <taxon>Flavobacteriales</taxon>
        <taxon>Flavobacteriaceae</taxon>
        <taxon>Winogradskyella</taxon>
    </lineage>
</organism>
<accession>A0A1H1VZU0</accession>
<protein>
    <submittedName>
        <fullName evidence="2">Helix-turn-helix domain-containing protein</fullName>
    </submittedName>
</protein>
<feature type="domain" description="HTH cro/C1-type" evidence="1">
    <location>
        <begin position="7"/>
        <end position="61"/>
    </location>
</feature>
<dbReference type="SMART" id="SM00530">
    <property type="entry name" value="HTH_XRE"/>
    <property type="match status" value="1"/>
</dbReference>
<reference evidence="2 3" key="1">
    <citation type="submission" date="2016-10" db="EMBL/GenBank/DDBJ databases">
        <authorList>
            <person name="Varghese N."/>
            <person name="Submissions S."/>
        </authorList>
    </citation>
    <scope>NUCLEOTIDE SEQUENCE [LARGE SCALE GENOMIC DNA]</scope>
    <source>
        <strain evidence="2 3">RHA_55</strain>
    </source>
</reference>
<dbReference type="SUPFAM" id="SSF47413">
    <property type="entry name" value="lambda repressor-like DNA-binding domains"/>
    <property type="match status" value="1"/>
</dbReference>